<dbReference type="EnsemblBacteria" id="ABC22489">
    <property type="protein sequence ID" value="ABC22489"/>
    <property type="gene ID" value="Rru_A1689"/>
</dbReference>
<reference evidence="1 2" key="1">
    <citation type="journal article" date="2011" name="Stand. Genomic Sci.">
        <title>Complete genome sequence of Rhodospirillum rubrum type strain (S1).</title>
        <authorList>
            <person name="Munk A.C."/>
            <person name="Copeland A."/>
            <person name="Lucas S."/>
            <person name="Lapidus A."/>
            <person name="Del Rio T.G."/>
            <person name="Barry K."/>
            <person name="Detter J.C."/>
            <person name="Hammon N."/>
            <person name="Israni S."/>
            <person name="Pitluck S."/>
            <person name="Brettin T."/>
            <person name="Bruce D."/>
            <person name="Han C."/>
            <person name="Tapia R."/>
            <person name="Gilna P."/>
            <person name="Schmutz J."/>
            <person name="Larimer F."/>
            <person name="Land M."/>
            <person name="Kyrpides N.C."/>
            <person name="Mavromatis K."/>
            <person name="Richardson P."/>
            <person name="Rohde M."/>
            <person name="Goker M."/>
            <person name="Klenk H.P."/>
            <person name="Zhang Y."/>
            <person name="Roberts G.P."/>
            <person name="Reslewic S."/>
            <person name="Schwartz D.C."/>
        </authorList>
    </citation>
    <scope>NUCLEOTIDE SEQUENCE [LARGE SCALE GENOMIC DNA]</scope>
    <source>
        <strain evidence="2">ATCC 11170 / ATH 1.1.1 / DSM 467 / LMG 4362 / NCIMB 8255 / S1</strain>
    </source>
</reference>
<keyword evidence="2" id="KW-1185">Reference proteome</keyword>
<dbReference type="EMBL" id="CP000230">
    <property type="protein sequence ID" value="ABC22489.1"/>
    <property type="molecule type" value="Genomic_DNA"/>
</dbReference>
<dbReference type="Proteomes" id="UP000001929">
    <property type="component" value="Chromosome"/>
</dbReference>
<gene>
    <name evidence="1" type="ordered locus">Rru_A1689</name>
</gene>
<proteinExistence type="predicted"/>
<dbReference type="KEGG" id="rru:Rru_A1689"/>
<name>Q2RTQ6_RHORT</name>
<protein>
    <submittedName>
        <fullName evidence="1">Uncharacterized protein</fullName>
    </submittedName>
</protein>
<dbReference type="HOGENOM" id="CLU_097924_0_0_5"/>
<dbReference type="PATRIC" id="fig|269796.9.peg.1767"/>
<evidence type="ECO:0000313" key="2">
    <source>
        <dbReference type="Proteomes" id="UP000001929"/>
    </source>
</evidence>
<dbReference type="AlphaFoldDB" id="Q2RTQ6"/>
<organism evidence="1 2">
    <name type="scientific">Rhodospirillum rubrum (strain ATCC 11170 / ATH 1.1.1 / DSM 467 / LMG 4362 / NCIMB 8255 / S1)</name>
    <dbReference type="NCBI Taxonomy" id="269796"/>
    <lineage>
        <taxon>Bacteria</taxon>
        <taxon>Pseudomonadati</taxon>
        <taxon>Pseudomonadota</taxon>
        <taxon>Alphaproteobacteria</taxon>
        <taxon>Rhodospirillales</taxon>
        <taxon>Rhodospirillaceae</taxon>
        <taxon>Rhodospirillum</taxon>
    </lineage>
</organism>
<accession>Q2RTQ6</accession>
<sequence>MYQGDLVWVPLADDIRARKLTPAEITEKTDILIRDLSRDEAFKTIVPLGGGRFKVSYERLGHLGARDIFAFPRRSDALISLETFDDGRAIIRARSLKTEDRDRIASAGLGMQGRFRVVSDGLPLKGNPMATAARDVGRFMIYDWTIATLASPPPFIEIDLTRSPAAVPRLQIPAQPAR</sequence>
<evidence type="ECO:0000313" key="1">
    <source>
        <dbReference type="EMBL" id="ABC22489.1"/>
    </source>
</evidence>